<dbReference type="NCBIfam" id="TIGR02044">
    <property type="entry name" value="CueR"/>
    <property type="match status" value="1"/>
</dbReference>
<feature type="domain" description="HTH merR-type" evidence="6">
    <location>
        <begin position="1"/>
        <end position="70"/>
    </location>
</feature>
<evidence type="ECO:0000256" key="1">
    <source>
        <dbReference type="ARBA" id="ARBA00004496"/>
    </source>
</evidence>
<dbReference type="InterPro" id="IPR000551">
    <property type="entry name" value="MerR-type_HTH_dom"/>
</dbReference>
<dbReference type="InterPro" id="IPR009061">
    <property type="entry name" value="DNA-bd_dom_put_sf"/>
</dbReference>
<organism evidence="7 8">
    <name type="scientific">Sneathiella sedimenti</name>
    <dbReference type="NCBI Taxonomy" id="2816034"/>
    <lineage>
        <taxon>Bacteria</taxon>
        <taxon>Pseudomonadati</taxon>
        <taxon>Pseudomonadota</taxon>
        <taxon>Alphaproteobacteria</taxon>
        <taxon>Sneathiellales</taxon>
        <taxon>Sneathiellaceae</taxon>
        <taxon>Sneathiella</taxon>
    </lineage>
</organism>
<comment type="caution">
    <text evidence="7">The sequence shown here is derived from an EMBL/GenBank/DDBJ whole genome shotgun (WGS) entry which is preliminary data.</text>
</comment>
<evidence type="ECO:0000313" key="8">
    <source>
        <dbReference type="Proteomes" id="UP000664761"/>
    </source>
</evidence>
<dbReference type="Pfam" id="PF09278">
    <property type="entry name" value="MerR-DNA-bind"/>
    <property type="match status" value="1"/>
</dbReference>
<sequence>MYTIGDVAKATNLPTKTVRYYADIGLVIPSGRSTNGYRLYSGKEINKLIFTRRARSFGFSVQECRELLGLYEDKDRSSRDVKAIALHRIAEIEEKLLELRSLHQELTHLADSCNGDNRPDCPIISGMSG</sequence>
<reference evidence="7 8" key="1">
    <citation type="submission" date="2021-03" db="EMBL/GenBank/DDBJ databases">
        <title>Sneathiella sp. CAU 1612 isolated from Kang Won-do.</title>
        <authorList>
            <person name="Kim W."/>
        </authorList>
    </citation>
    <scope>NUCLEOTIDE SEQUENCE [LARGE SCALE GENOMIC DNA]</scope>
    <source>
        <strain evidence="7 8">CAU 1612</strain>
    </source>
</reference>
<keyword evidence="3" id="KW-0805">Transcription regulation</keyword>
<accession>A0ABS3F8T0</accession>
<dbReference type="PANTHER" id="PTHR30204:SF94">
    <property type="entry name" value="HEAVY METAL-DEPENDENT TRANSCRIPTIONAL REGULATOR HI_0293-RELATED"/>
    <property type="match status" value="1"/>
</dbReference>
<dbReference type="InterPro" id="IPR047057">
    <property type="entry name" value="MerR_fam"/>
</dbReference>
<proteinExistence type="predicted"/>
<evidence type="ECO:0000256" key="2">
    <source>
        <dbReference type="ARBA" id="ARBA00022490"/>
    </source>
</evidence>
<name>A0ABS3F8T0_9PROT</name>
<dbReference type="EMBL" id="JAFLNC010000005">
    <property type="protein sequence ID" value="MBO0334924.1"/>
    <property type="molecule type" value="Genomic_DNA"/>
</dbReference>
<evidence type="ECO:0000256" key="3">
    <source>
        <dbReference type="ARBA" id="ARBA00023015"/>
    </source>
</evidence>
<dbReference type="PROSITE" id="PS50937">
    <property type="entry name" value="HTH_MERR_2"/>
    <property type="match status" value="1"/>
</dbReference>
<keyword evidence="4" id="KW-0238">DNA-binding</keyword>
<dbReference type="PRINTS" id="PR00040">
    <property type="entry name" value="HTHMERR"/>
</dbReference>
<protein>
    <submittedName>
        <fullName evidence="7">Cu(I)-responsive transcriptional regulator</fullName>
    </submittedName>
</protein>
<comment type="subcellular location">
    <subcellularLocation>
        <location evidence="1">Cytoplasm</location>
    </subcellularLocation>
</comment>
<dbReference type="SUPFAM" id="SSF46955">
    <property type="entry name" value="Putative DNA-binding domain"/>
    <property type="match status" value="1"/>
</dbReference>
<dbReference type="RefSeq" id="WP_207047240.1">
    <property type="nucleotide sequence ID" value="NZ_JAFLNC010000005.1"/>
</dbReference>
<keyword evidence="5" id="KW-0804">Transcription</keyword>
<evidence type="ECO:0000259" key="6">
    <source>
        <dbReference type="PROSITE" id="PS50937"/>
    </source>
</evidence>
<keyword evidence="2" id="KW-0963">Cytoplasm</keyword>
<dbReference type="InterPro" id="IPR015358">
    <property type="entry name" value="Tscrpt_reg_MerR_DNA-bd"/>
</dbReference>
<gene>
    <name evidence="7" type="primary">cueR</name>
    <name evidence="7" type="ORF">J0X12_14960</name>
</gene>
<dbReference type="Proteomes" id="UP000664761">
    <property type="component" value="Unassembled WGS sequence"/>
</dbReference>
<dbReference type="PANTHER" id="PTHR30204">
    <property type="entry name" value="REDOX-CYCLING DRUG-SENSING TRANSCRIPTIONAL ACTIVATOR SOXR"/>
    <property type="match status" value="1"/>
</dbReference>
<dbReference type="InterPro" id="IPR011789">
    <property type="entry name" value="CueR"/>
</dbReference>
<evidence type="ECO:0000256" key="5">
    <source>
        <dbReference type="ARBA" id="ARBA00023163"/>
    </source>
</evidence>
<evidence type="ECO:0000313" key="7">
    <source>
        <dbReference type="EMBL" id="MBO0334924.1"/>
    </source>
</evidence>
<evidence type="ECO:0000256" key="4">
    <source>
        <dbReference type="ARBA" id="ARBA00023125"/>
    </source>
</evidence>
<keyword evidence="8" id="KW-1185">Reference proteome</keyword>
<dbReference type="SMART" id="SM00422">
    <property type="entry name" value="HTH_MERR"/>
    <property type="match status" value="1"/>
</dbReference>
<dbReference type="Pfam" id="PF00376">
    <property type="entry name" value="MerR"/>
    <property type="match status" value="1"/>
</dbReference>
<dbReference type="Gene3D" id="1.10.1660.10">
    <property type="match status" value="1"/>
</dbReference>